<name>A0AAW1RIN2_9CHLO</name>
<sequence>MPQRTLPSGFESSAQGFGCMGLTGFFDVSIPEEQGIEVLRKAFALGVTTYNTAYFYGPYTNQRLIGKAFKGMPREKFAITSKWGPMHKDHQFLPLDLSPSACRAAVEASLRDLQMDYIDVLILRAHGNSSNVPLEETIKGMKAMVDEGKVKHLGLSEMAPEDVRRAHAIHPITLVEMEWSLFTRGCEKDLVPLCRELGIGFLAYSPLGRGMLTGKLSLDSLADNDIRRQMPWFQGENAEKNLAVVTRIVALAEKKGCTAGQLALAWVQSRGEDVIPIPGTKSVKYLEENLGALKVKLTSKDLADLEAAILPDEVVGDRYSNLKAMTYEHGSSIS</sequence>
<dbReference type="Pfam" id="PF00248">
    <property type="entry name" value="Aldo_ket_red"/>
    <property type="match status" value="1"/>
</dbReference>
<dbReference type="GO" id="GO:0005737">
    <property type="term" value="C:cytoplasm"/>
    <property type="evidence" value="ECO:0007669"/>
    <property type="project" value="TreeGrafter"/>
</dbReference>
<comment type="caution">
    <text evidence="3">The sequence shown here is derived from an EMBL/GenBank/DDBJ whole genome shotgun (WGS) entry which is preliminary data.</text>
</comment>
<evidence type="ECO:0000259" key="2">
    <source>
        <dbReference type="Pfam" id="PF00248"/>
    </source>
</evidence>
<keyword evidence="4" id="KW-1185">Reference proteome</keyword>
<organism evidence="3 4">
    <name type="scientific">Elliptochloris bilobata</name>
    <dbReference type="NCBI Taxonomy" id="381761"/>
    <lineage>
        <taxon>Eukaryota</taxon>
        <taxon>Viridiplantae</taxon>
        <taxon>Chlorophyta</taxon>
        <taxon>core chlorophytes</taxon>
        <taxon>Trebouxiophyceae</taxon>
        <taxon>Trebouxiophyceae incertae sedis</taxon>
        <taxon>Elliptochloris clade</taxon>
        <taxon>Elliptochloris</taxon>
    </lineage>
</organism>
<evidence type="ECO:0000313" key="3">
    <source>
        <dbReference type="EMBL" id="KAK9833316.1"/>
    </source>
</evidence>
<proteinExistence type="predicted"/>
<dbReference type="InterPro" id="IPR050791">
    <property type="entry name" value="Aldo-Keto_reductase"/>
</dbReference>
<dbReference type="EMBL" id="JALJOU010000037">
    <property type="protein sequence ID" value="KAK9833316.1"/>
    <property type="molecule type" value="Genomic_DNA"/>
</dbReference>
<protein>
    <recommendedName>
        <fullName evidence="2">NADP-dependent oxidoreductase domain-containing protein</fullName>
    </recommendedName>
</protein>
<gene>
    <name evidence="3" type="ORF">WJX81_005704</name>
</gene>
<evidence type="ECO:0000256" key="1">
    <source>
        <dbReference type="ARBA" id="ARBA00023002"/>
    </source>
</evidence>
<reference evidence="3 4" key="1">
    <citation type="journal article" date="2024" name="Nat. Commun.">
        <title>Phylogenomics reveals the evolutionary origins of lichenization in chlorophyte algae.</title>
        <authorList>
            <person name="Puginier C."/>
            <person name="Libourel C."/>
            <person name="Otte J."/>
            <person name="Skaloud P."/>
            <person name="Haon M."/>
            <person name="Grisel S."/>
            <person name="Petersen M."/>
            <person name="Berrin J.G."/>
            <person name="Delaux P.M."/>
            <person name="Dal Grande F."/>
            <person name="Keller J."/>
        </authorList>
    </citation>
    <scope>NUCLEOTIDE SEQUENCE [LARGE SCALE GENOMIC DNA]</scope>
    <source>
        <strain evidence="3 4">SAG 245.80</strain>
    </source>
</reference>
<dbReference type="PANTHER" id="PTHR43625:SF40">
    <property type="entry name" value="ALDO-KETO REDUCTASE YAKC [NADP(+)]"/>
    <property type="match status" value="1"/>
</dbReference>
<keyword evidence="1" id="KW-0560">Oxidoreductase</keyword>
<feature type="domain" description="NADP-dependent oxidoreductase" evidence="2">
    <location>
        <begin position="19"/>
        <end position="308"/>
    </location>
</feature>
<dbReference type="SUPFAM" id="SSF51430">
    <property type="entry name" value="NAD(P)-linked oxidoreductase"/>
    <property type="match status" value="1"/>
</dbReference>
<dbReference type="GO" id="GO:0016491">
    <property type="term" value="F:oxidoreductase activity"/>
    <property type="evidence" value="ECO:0007669"/>
    <property type="project" value="UniProtKB-KW"/>
</dbReference>
<dbReference type="PANTHER" id="PTHR43625">
    <property type="entry name" value="AFLATOXIN B1 ALDEHYDE REDUCTASE"/>
    <property type="match status" value="1"/>
</dbReference>
<dbReference type="AlphaFoldDB" id="A0AAW1RIN2"/>
<dbReference type="Gene3D" id="3.20.20.100">
    <property type="entry name" value="NADP-dependent oxidoreductase domain"/>
    <property type="match status" value="1"/>
</dbReference>
<accession>A0AAW1RIN2</accession>
<dbReference type="Proteomes" id="UP001445335">
    <property type="component" value="Unassembled WGS sequence"/>
</dbReference>
<evidence type="ECO:0000313" key="4">
    <source>
        <dbReference type="Proteomes" id="UP001445335"/>
    </source>
</evidence>
<dbReference type="InterPro" id="IPR023210">
    <property type="entry name" value="NADP_OxRdtase_dom"/>
</dbReference>
<dbReference type="InterPro" id="IPR036812">
    <property type="entry name" value="NAD(P)_OxRdtase_dom_sf"/>
</dbReference>